<sequence length="175" mass="20041">MNYFFSRAILLLVIGFGAAPINALDYIFKQRNFLTNKENWLQGLIPSKHDIVEFDSTAGYAVVYIDQVLEASEIRLPDNGLIIFNDPVALGDRETWQSGDDFSETVRFQPPLPPSFFDPISWQESEKVFLHMNKVPSKKDKVIFPEEGVAQVELDARAYVNRFEYYGRVSLGQKI</sequence>
<dbReference type="OrthoDB" id="10067964at2759"/>
<feature type="chain" id="PRO_5040363842" description="Protein amnionless" evidence="10">
    <location>
        <begin position="24"/>
        <end position="175"/>
    </location>
</feature>
<dbReference type="GO" id="GO:0015031">
    <property type="term" value="P:protein transport"/>
    <property type="evidence" value="ECO:0007669"/>
    <property type="project" value="UniProtKB-KW"/>
</dbReference>
<evidence type="ECO:0000256" key="3">
    <source>
        <dbReference type="ARBA" id="ARBA00022448"/>
    </source>
</evidence>
<evidence type="ECO:0000256" key="2">
    <source>
        <dbReference type="ARBA" id="ARBA00021200"/>
    </source>
</evidence>
<proteinExistence type="predicted"/>
<evidence type="ECO:0000256" key="6">
    <source>
        <dbReference type="ARBA" id="ARBA00022729"/>
    </source>
</evidence>
<feature type="signal peptide" evidence="10">
    <location>
        <begin position="1"/>
        <end position="23"/>
    </location>
</feature>
<evidence type="ECO:0000256" key="1">
    <source>
        <dbReference type="ARBA" id="ARBA00004251"/>
    </source>
</evidence>
<keyword evidence="4" id="KW-1003">Cell membrane</keyword>
<reference evidence="11" key="1">
    <citation type="submission" date="2022-11" db="EMBL/GenBank/DDBJ databases">
        <authorList>
            <person name="Kikuchi T."/>
        </authorList>
    </citation>
    <scope>NUCLEOTIDE SEQUENCE</scope>
    <source>
        <strain evidence="11">PS1010</strain>
    </source>
</reference>
<keyword evidence="3" id="KW-0813">Transport</keyword>
<evidence type="ECO:0000313" key="12">
    <source>
        <dbReference type="Proteomes" id="UP001152747"/>
    </source>
</evidence>
<keyword evidence="9" id="KW-0472">Membrane</keyword>
<keyword evidence="8" id="KW-1133">Transmembrane helix</keyword>
<evidence type="ECO:0000256" key="8">
    <source>
        <dbReference type="ARBA" id="ARBA00022989"/>
    </source>
</evidence>
<evidence type="ECO:0000256" key="9">
    <source>
        <dbReference type="ARBA" id="ARBA00023136"/>
    </source>
</evidence>
<name>A0A9P1N6Y0_9PELO</name>
<protein>
    <recommendedName>
        <fullName evidence="2">Protein amnionless</fullName>
    </recommendedName>
</protein>
<evidence type="ECO:0000256" key="4">
    <source>
        <dbReference type="ARBA" id="ARBA00022475"/>
    </source>
</evidence>
<dbReference type="Pfam" id="PF14828">
    <property type="entry name" value="Amnionless"/>
    <property type="match status" value="1"/>
</dbReference>
<evidence type="ECO:0000256" key="5">
    <source>
        <dbReference type="ARBA" id="ARBA00022692"/>
    </source>
</evidence>
<comment type="subcellular location">
    <subcellularLocation>
        <location evidence="1">Cell membrane</location>
        <topology evidence="1">Single-pass type I membrane protein</topology>
    </subcellularLocation>
</comment>
<comment type="caution">
    <text evidence="11">The sequence shown here is derived from an EMBL/GenBank/DDBJ whole genome shotgun (WGS) entry which is preliminary data.</text>
</comment>
<dbReference type="GO" id="GO:0016324">
    <property type="term" value="C:apical plasma membrane"/>
    <property type="evidence" value="ECO:0007669"/>
    <property type="project" value="TreeGrafter"/>
</dbReference>
<keyword evidence="6 10" id="KW-0732">Signal</keyword>
<dbReference type="Proteomes" id="UP001152747">
    <property type="component" value="Unassembled WGS sequence"/>
</dbReference>
<dbReference type="AlphaFoldDB" id="A0A9P1N6Y0"/>
<accession>A0A9P1N6Y0</accession>
<evidence type="ECO:0000256" key="7">
    <source>
        <dbReference type="ARBA" id="ARBA00022927"/>
    </source>
</evidence>
<dbReference type="PANTHER" id="PTHR14995:SF2">
    <property type="entry name" value="PROTEIN AMNIONLESS"/>
    <property type="match status" value="1"/>
</dbReference>
<evidence type="ECO:0000313" key="11">
    <source>
        <dbReference type="EMBL" id="CAI5453398.1"/>
    </source>
</evidence>
<organism evidence="11 12">
    <name type="scientific">Caenorhabditis angaria</name>
    <dbReference type="NCBI Taxonomy" id="860376"/>
    <lineage>
        <taxon>Eukaryota</taxon>
        <taxon>Metazoa</taxon>
        <taxon>Ecdysozoa</taxon>
        <taxon>Nematoda</taxon>
        <taxon>Chromadorea</taxon>
        <taxon>Rhabditida</taxon>
        <taxon>Rhabditina</taxon>
        <taxon>Rhabditomorpha</taxon>
        <taxon>Rhabditoidea</taxon>
        <taxon>Rhabditidae</taxon>
        <taxon>Peloderinae</taxon>
        <taxon>Caenorhabditis</taxon>
    </lineage>
</organism>
<dbReference type="InterPro" id="IPR026112">
    <property type="entry name" value="AMN"/>
</dbReference>
<dbReference type="GO" id="GO:0006898">
    <property type="term" value="P:receptor-mediated endocytosis"/>
    <property type="evidence" value="ECO:0007669"/>
    <property type="project" value="TreeGrafter"/>
</dbReference>
<dbReference type="GO" id="GO:0030139">
    <property type="term" value="C:endocytic vesicle"/>
    <property type="evidence" value="ECO:0007669"/>
    <property type="project" value="TreeGrafter"/>
</dbReference>
<gene>
    <name evidence="11" type="ORF">CAMP_LOCUS16035</name>
</gene>
<evidence type="ECO:0000256" key="10">
    <source>
        <dbReference type="SAM" id="SignalP"/>
    </source>
</evidence>
<keyword evidence="12" id="KW-1185">Reference proteome</keyword>
<keyword evidence="5" id="KW-0812">Transmembrane</keyword>
<dbReference type="EMBL" id="CANHGI010000005">
    <property type="protein sequence ID" value="CAI5453398.1"/>
    <property type="molecule type" value="Genomic_DNA"/>
</dbReference>
<dbReference type="PANTHER" id="PTHR14995">
    <property type="entry name" value="AMNIONLESS"/>
    <property type="match status" value="1"/>
</dbReference>
<keyword evidence="7" id="KW-0653">Protein transport</keyword>